<proteinExistence type="predicted"/>
<dbReference type="EMBL" id="JASSZA010000008">
    <property type="protein sequence ID" value="KAK2104153.1"/>
    <property type="molecule type" value="Genomic_DNA"/>
</dbReference>
<dbReference type="Gene3D" id="1.10.555.10">
    <property type="entry name" value="Rho GTPase activation protein"/>
    <property type="match status" value="1"/>
</dbReference>
<dbReference type="InterPro" id="IPR008936">
    <property type="entry name" value="Rho_GTPase_activation_prot"/>
</dbReference>
<evidence type="ECO:0000313" key="1">
    <source>
        <dbReference type="EMBL" id="KAK2104153.1"/>
    </source>
</evidence>
<comment type="caution">
    <text evidence="1">The sequence shown here is derived from an EMBL/GenBank/DDBJ whole genome shotgun (WGS) entry which is preliminary data.</text>
</comment>
<name>A0ABQ9V629_SAGOE</name>
<protein>
    <submittedName>
        <fullName evidence="1">Rac GTPase-activating protein 1</fullName>
    </submittedName>
</protein>
<evidence type="ECO:0000313" key="2">
    <source>
        <dbReference type="Proteomes" id="UP001266305"/>
    </source>
</evidence>
<accession>A0ABQ9V629</accession>
<dbReference type="PANTHER" id="PTHR46199">
    <property type="entry name" value="RAC GTPASE-ACTIVATING PROTEIN 1"/>
    <property type="match status" value="1"/>
</dbReference>
<dbReference type="Proteomes" id="UP001266305">
    <property type="component" value="Unassembled WGS sequence"/>
</dbReference>
<organism evidence="1 2">
    <name type="scientific">Saguinus oedipus</name>
    <name type="common">Cotton-top tamarin</name>
    <name type="synonym">Oedipomidas oedipus</name>
    <dbReference type="NCBI Taxonomy" id="9490"/>
    <lineage>
        <taxon>Eukaryota</taxon>
        <taxon>Metazoa</taxon>
        <taxon>Chordata</taxon>
        <taxon>Craniata</taxon>
        <taxon>Vertebrata</taxon>
        <taxon>Euteleostomi</taxon>
        <taxon>Mammalia</taxon>
        <taxon>Eutheria</taxon>
        <taxon>Euarchontoglires</taxon>
        <taxon>Primates</taxon>
        <taxon>Haplorrhini</taxon>
        <taxon>Platyrrhini</taxon>
        <taxon>Cebidae</taxon>
        <taxon>Callitrichinae</taxon>
        <taxon>Saguinus</taxon>
    </lineage>
</organism>
<keyword evidence="2" id="KW-1185">Reference proteome</keyword>
<sequence length="131" mass="14609">MNVANQSKVSGPTIVAPVVPNPDTVTMLQNIKHQPKVVEHLLSLSLEYWCQFIIVMQENIDPLHVIANSNAFSTLQTPDIKVSLLGPVTTLEHQLLKTPSSSSLSQSLFHPHKEHSQIWKQKLLLLPSCFP</sequence>
<reference evidence="1 2" key="1">
    <citation type="submission" date="2023-05" db="EMBL/GenBank/DDBJ databases">
        <title>B98-5 Cell Line De Novo Hybrid Assembly: An Optical Mapping Approach.</title>
        <authorList>
            <person name="Kananen K."/>
            <person name="Auerbach J.A."/>
            <person name="Kautto E."/>
            <person name="Blachly J.S."/>
        </authorList>
    </citation>
    <scope>NUCLEOTIDE SEQUENCE [LARGE SCALE GENOMIC DNA]</scope>
    <source>
        <strain evidence="1">B95-8</strain>
        <tissue evidence="1">Cell line</tissue>
    </source>
</reference>
<dbReference type="PANTHER" id="PTHR46199:SF3">
    <property type="entry name" value="RAC GTPASE-ACTIVATING PROTEIN 1"/>
    <property type="match status" value="1"/>
</dbReference>
<gene>
    <name evidence="1" type="primary">RACGAP1_3</name>
    <name evidence="1" type="ORF">P7K49_018009</name>
</gene>